<sequence>MLKSIKERGRHSMFQHDNDPKHTSEIATKFLSDKRVKEISFGCEGSGGIFKILFTGWITEDINSLQEYEMKDHCQMSLTN</sequence>
<keyword evidence="3" id="KW-1185">Reference proteome</keyword>
<organism evidence="2 3">
    <name type="scientific">Octopus vulgaris</name>
    <name type="common">Common octopus</name>
    <dbReference type="NCBI Taxonomy" id="6645"/>
    <lineage>
        <taxon>Eukaryota</taxon>
        <taxon>Metazoa</taxon>
        <taxon>Spiralia</taxon>
        <taxon>Lophotrochozoa</taxon>
        <taxon>Mollusca</taxon>
        <taxon>Cephalopoda</taxon>
        <taxon>Coleoidea</taxon>
        <taxon>Octopodiformes</taxon>
        <taxon>Octopoda</taxon>
        <taxon>Incirrata</taxon>
        <taxon>Octopodidae</taxon>
        <taxon>Octopus</taxon>
    </lineage>
</organism>
<name>A0AA36F5E1_OCTVU</name>
<proteinExistence type="predicted"/>
<accession>A0AA36F5E1</accession>
<evidence type="ECO:0000313" key="3">
    <source>
        <dbReference type="Proteomes" id="UP001162480"/>
    </source>
</evidence>
<reference evidence="2" key="1">
    <citation type="submission" date="2023-08" db="EMBL/GenBank/DDBJ databases">
        <authorList>
            <person name="Alioto T."/>
            <person name="Alioto T."/>
            <person name="Gomez Garrido J."/>
        </authorList>
    </citation>
    <scope>NUCLEOTIDE SEQUENCE</scope>
</reference>
<protein>
    <submittedName>
        <fullName evidence="2">Uncharacterized protein</fullName>
    </submittedName>
</protein>
<dbReference type="Proteomes" id="UP001162480">
    <property type="component" value="Chromosome 7"/>
</dbReference>
<gene>
    <name evidence="2" type="ORF">OCTVUL_1B002243</name>
</gene>
<dbReference type="EMBL" id="OX597820">
    <property type="protein sequence ID" value="CAI9726396.1"/>
    <property type="molecule type" value="Genomic_DNA"/>
</dbReference>
<evidence type="ECO:0000256" key="1">
    <source>
        <dbReference type="SAM" id="MobiDB-lite"/>
    </source>
</evidence>
<dbReference type="AlphaFoldDB" id="A0AA36F5E1"/>
<evidence type="ECO:0000313" key="2">
    <source>
        <dbReference type="EMBL" id="CAI9726396.1"/>
    </source>
</evidence>
<feature type="region of interest" description="Disordered" evidence="1">
    <location>
        <begin position="1"/>
        <end position="21"/>
    </location>
</feature>